<accession>A0A183IAA4</accession>
<name>A0A183IAA4_9BILA</name>
<proteinExistence type="predicted"/>
<evidence type="ECO:0000313" key="1">
    <source>
        <dbReference type="EMBL" id="VDO84952.1"/>
    </source>
</evidence>
<reference evidence="3" key="1">
    <citation type="submission" date="2016-06" db="UniProtKB">
        <authorList>
            <consortium name="WormBaseParasite"/>
        </authorList>
    </citation>
    <scope>IDENTIFICATION</scope>
</reference>
<keyword evidence="2" id="KW-1185">Reference proteome</keyword>
<organism evidence="3">
    <name type="scientific">Soboliphyme baturini</name>
    <dbReference type="NCBI Taxonomy" id="241478"/>
    <lineage>
        <taxon>Eukaryota</taxon>
        <taxon>Metazoa</taxon>
        <taxon>Ecdysozoa</taxon>
        <taxon>Nematoda</taxon>
        <taxon>Enoplea</taxon>
        <taxon>Dorylaimia</taxon>
        <taxon>Dioctophymatida</taxon>
        <taxon>Dioctophymatoidea</taxon>
        <taxon>Soboliphymatidae</taxon>
        <taxon>Soboliphyme</taxon>
    </lineage>
</organism>
<dbReference type="AlphaFoldDB" id="A0A183IAA4"/>
<protein>
    <submittedName>
        <fullName evidence="3">CAPRIN2</fullName>
    </submittedName>
</protein>
<dbReference type="Proteomes" id="UP000270296">
    <property type="component" value="Unassembled WGS sequence"/>
</dbReference>
<gene>
    <name evidence="1" type="ORF">SBAD_LOCUS548</name>
</gene>
<evidence type="ECO:0000313" key="2">
    <source>
        <dbReference type="Proteomes" id="UP000270296"/>
    </source>
</evidence>
<dbReference type="WBParaSite" id="SBAD_0000057001-mRNA-1">
    <property type="protein sequence ID" value="SBAD_0000057001-mRNA-1"/>
    <property type="gene ID" value="SBAD_0000057001"/>
</dbReference>
<evidence type="ECO:0000313" key="3">
    <source>
        <dbReference type="WBParaSite" id="SBAD_0000057001-mRNA-1"/>
    </source>
</evidence>
<dbReference type="EMBL" id="UZAM01001746">
    <property type="protein sequence ID" value="VDO84952.1"/>
    <property type="molecule type" value="Genomic_DNA"/>
</dbReference>
<sequence>MLICFHPSTSSSPYELTVEKIHQLSLDELMSLNLDDYLTKYQNSVEETNSQRKKNIQLNCERDLTELLKLVYPDVYAASADKDLGYILDKALEKERNMETRHGKENVQN</sequence>
<reference evidence="1 2" key="2">
    <citation type="submission" date="2018-11" db="EMBL/GenBank/DDBJ databases">
        <authorList>
            <consortium name="Pathogen Informatics"/>
        </authorList>
    </citation>
    <scope>NUCLEOTIDE SEQUENCE [LARGE SCALE GENOMIC DNA]</scope>
</reference>